<dbReference type="Pfam" id="PF16810">
    <property type="entry name" value="RXLR"/>
    <property type="match status" value="1"/>
</dbReference>
<feature type="signal peptide" evidence="5">
    <location>
        <begin position="1"/>
        <end position="20"/>
    </location>
</feature>
<name>A0A2L0WUF5_PHYBB</name>
<dbReference type="InterPro" id="IPR031825">
    <property type="entry name" value="RXLR"/>
</dbReference>
<evidence type="ECO:0000256" key="3">
    <source>
        <dbReference type="ARBA" id="ARBA00022525"/>
    </source>
</evidence>
<organism evidence="6">
    <name type="scientific">Phytophthora brassicae</name>
    <dbReference type="NCBI Taxonomy" id="187813"/>
    <lineage>
        <taxon>Eukaryota</taxon>
        <taxon>Sar</taxon>
        <taxon>Stramenopiles</taxon>
        <taxon>Oomycota</taxon>
        <taxon>Peronosporomycetes</taxon>
        <taxon>Peronosporales</taxon>
        <taxon>Peronosporaceae</taxon>
        <taxon>Phytophthora</taxon>
    </lineage>
</organism>
<evidence type="ECO:0000313" key="6">
    <source>
        <dbReference type="EMBL" id="AVA31274.1"/>
    </source>
</evidence>
<comment type="domain">
    <text evidence="5">The RxLR-dEER motif acts to carry the protein into the host cell cytoplasm through binding to cell surface phosphatidylinositol-3-phosphate.</text>
</comment>
<comment type="function">
    <text evidence="5">Effector that suppresses plant defense responses during pathogen infection.</text>
</comment>
<protein>
    <recommendedName>
        <fullName evidence="5">RxLR effector protein</fullName>
    </recommendedName>
</protein>
<sequence>MHLGYLVFVATASLVVSSEAAFVNSDAAGNALVSSDKAYTRFLRSAIATTEDSNKDEEEERAGTVAGGVIRDPAETKVWLNSLLEEGKSVEAVMAILGMNAQNAQNGWHQNWNAFNRYQRMKWEKDNNKKMPYAEFGRPNILIRTKEETKDNFLGWAMAGRSVENVRKFLGVSKFPAEQQHLHVNWRAFKAYEKFFQRHNDDMQKMYDDTQYAKFGGYDRSKADTTQAMLKWVVEGKSVDEIAEILKLDKLSGDALMNHQNYPAFQMYQHFSKEEHKRRVQSGYYNK</sequence>
<evidence type="ECO:0000256" key="2">
    <source>
        <dbReference type="ARBA" id="ARBA00010400"/>
    </source>
</evidence>
<proteinExistence type="evidence at transcript level"/>
<reference evidence="6" key="1">
    <citation type="submission" date="2017-11" db="EMBL/GenBank/DDBJ databases">
        <title>P. brassicae conserved RxLR effectors.</title>
        <authorList>
            <person name="Tomczynska I."/>
            <person name="Stumpe M."/>
            <person name="Mauch F."/>
        </authorList>
    </citation>
    <scope>NUCLEOTIDE SEQUENCE</scope>
</reference>
<keyword evidence="3 5" id="KW-0964">Secreted</keyword>
<keyword evidence="4 5" id="KW-0732">Signal</keyword>
<evidence type="ECO:0000256" key="4">
    <source>
        <dbReference type="ARBA" id="ARBA00022729"/>
    </source>
</evidence>
<comment type="subcellular location">
    <subcellularLocation>
        <location evidence="1 5">Secreted</location>
    </subcellularLocation>
</comment>
<feature type="chain" id="PRO_5045006711" description="RxLR effector protein" evidence="5">
    <location>
        <begin position="21"/>
        <end position="287"/>
    </location>
</feature>
<comment type="similarity">
    <text evidence="2 5">Belongs to the RxLR effector family.</text>
</comment>
<accession>A0A2L0WUF5</accession>
<evidence type="ECO:0000256" key="5">
    <source>
        <dbReference type="RuleBase" id="RU367124"/>
    </source>
</evidence>
<dbReference type="EMBL" id="MG489829">
    <property type="protein sequence ID" value="AVA31274.1"/>
    <property type="molecule type" value="mRNA"/>
</dbReference>
<evidence type="ECO:0000256" key="1">
    <source>
        <dbReference type="ARBA" id="ARBA00004613"/>
    </source>
</evidence>
<dbReference type="AlphaFoldDB" id="A0A2L0WUF5"/>